<keyword evidence="2" id="KW-1185">Reference proteome</keyword>
<dbReference type="EMBL" id="AOMT01000033">
    <property type="protein sequence ID" value="KDN24551.1"/>
    <property type="molecule type" value="Genomic_DNA"/>
</dbReference>
<accession>A0A066UAU3</accession>
<evidence type="ECO:0000313" key="2">
    <source>
        <dbReference type="Proteomes" id="UP000035860"/>
    </source>
</evidence>
<name>A0A066UAU3_9GAMM</name>
<organism evidence="1 2">
    <name type="scientific">Moraxella bovoculi 237</name>
    <dbReference type="NCBI Taxonomy" id="743974"/>
    <lineage>
        <taxon>Bacteria</taxon>
        <taxon>Pseudomonadati</taxon>
        <taxon>Pseudomonadota</taxon>
        <taxon>Gammaproteobacteria</taxon>
        <taxon>Moraxellales</taxon>
        <taxon>Moraxellaceae</taxon>
        <taxon>Moraxella</taxon>
    </lineage>
</organism>
<reference evidence="1 2" key="1">
    <citation type="journal article" date="2014" name="Genome Announc.">
        <title>Draft Genome Sequence of Moraxella bovoculi Strain 237T (ATCC BAA-1259T) Isolated from a Calf with Infectious Bovine Keratoconjunctivitis.</title>
        <authorList>
            <person name="Calcutt M.J."/>
            <person name="Foecking M.F."/>
            <person name="Martin N.T."/>
            <person name="Mhlanga-Mutangadura T."/>
            <person name="Reilly T.J."/>
        </authorList>
    </citation>
    <scope>NUCLEOTIDE SEQUENCE [LARGE SCALE GENOMIC DNA]</scope>
    <source>
        <strain evidence="1 2">237</strain>
    </source>
</reference>
<comment type="caution">
    <text evidence="1">The sequence shown here is derived from an EMBL/GenBank/DDBJ whole genome shotgun (WGS) entry which is preliminary data.</text>
</comment>
<protein>
    <recommendedName>
        <fullName evidence="3">DUF4298 domain-containing protein</fullName>
    </recommendedName>
</protein>
<sequence>MQERINEIQELYREWLKLNENSERILDELCQRQKIIKKLLVFYESDYRKFYDAIDGGASVDLTTKGEYSIMSEDALWNAFVEERELYEELEKLISPD</sequence>
<dbReference type="InterPro" id="IPR025384">
    <property type="entry name" value="DUF4298"/>
</dbReference>
<dbReference type="Proteomes" id="UP000035860">
    <property type="component" value="Unassembled WGS sequence"/>
</dbReference>
<dbReference type="AlphaFoldDB" id="A0A066UAU3"/>
<proteinExistence type="predicted"/>
<gene>
    <name evidence="1" type="ORF">MBO_08571</name>
</gene>
<dbReference type="OrthoDB" id="8602690at2"/>
<dbReference type="eggNOG" id="ENOG50331W0">
    <property type="taxonomic scope" value="Bacteria"/>
</dbReference>
<evidence type="ECO:0000313" key="1">
    <source>
        <dbReference type="EMBL" id="KDN24551.1"/>
    </source>
</evidence>
<dbReference type="Pfam" id="PF14131">
    <property type="entry name" value="DUF4298"/>
    <property type="match status" value="1"/>
</dbReference>
<dbReference type="RefSeq" id="WP_036366720.1">
    <property type="nucleotide sequence ID" value="NZ_AOMT01000033.1"/>
</dbReference>
<evidence type="ECO:0008006" key="3">
    <source>
        <dbReference type="Google" id="ProtNLM"/>
    </source>
</evidence>